<evidence type="ECO:0000313" key="2">
    <source>
        <dbReference type="EMBL" id="MFF0002334.1"/>
    </source>
</evidence>
<gene>
    <name evidence="2" type="ORF">ACFYQT_02570</name>
</gene>
<dbReference type="RefSeq" id="WP_362230954.1">
    <property type="nucleotide sequence ID" value="NZ_JBEXVS010000065.1"/>
</dbReference>
<comment type="caution">
    <text evidence="2">The sequence shown here is derived from an EMBL/GenBank/DDBJ whole genome shotgun (WGS) entry which is preliminary data.</text>
</comment>
<feature type="domain" description="Aminoglycoside phosphotransferase" evidence="1">
    <location>
        <begin position="26"/>
        <end position="127"/>
    </location>
</feature>
<dbReference type="SUPFAM" id="SSF56112">
    <property type="entry name" value="Protein kinase-like (PK-like)"/>
    <property type="match status" value="1"/>
</dbReference>
<dbReference type="Gene3D" id="3.30.200.20">
    <property type="entry name" value="Phosphorylase Kinase, domain 1"/>
    <property type="match status" value="1"/>
</dbReference>
<organism evidence="2 3">
    <name type="scientific">Streptomyces tibetensis</name>
    <dbReference type="NCBI Taxonomy" id="2382123"/>
    <lineage>
        <taxon>Bacteria</taxon>
        <taxon>Bacillati</taxon>
        <taxon>Actinomycetota</taxon>
        <taxon>Actinomycetes</taxon>
        <taxon>Kitasatosporales</taxon>
        <taxon>Streptomycetaceae</taxon>
        <taxon>Streptomyces</taxon>
    </lineage>
</organism>
<dbReference type="Pfam" id="PF01636">
    <property type="entry name" value="APH"/>
    <property type="match status" value="1"/>
</dbReference>
<dbReference type="InterPro" id="IPR002575">
    <property type="entry name" value="Aminoglycoside_PTrfase"/>
</dbReference>
<accession>A0ABW6MMS0</accession>
<dbReference type="Proteomes" id="UP001601422">
    <property type="component" value="Unassembled WGS sequence"/>
</dbReference>
<evidence type="ECO:0000259" key="1">
    <source>
        <dbReference type="Pfam" id="PF01636"/>
    </source>
</evidence>
<dbReference type="InterPro" id="IPR011009">
    <property type="entry name" value="Kinase-like_dom_sf"/>
</dbReference>
<reference evidence="2 3" key="1">
    <citation type="submission" date="2024-10" db="EMBL/GenBank/DDBJ databases">
        <title>The Natural Products Discovery Center: Release of the First 8490 Sequenced Strains for Exploring Actinobacteria Biosynthetic Diversity.</title>
        <authorList>
            <person name="Kalkreuter E."/>
            <person name="Kautsar S.A."/>
            <person name="Yang D."/>
            <person name="Bader C.D."/>
            <person name="Teijaro C.N."/>
            <person name="Fluegel L."/>
            <person name="Davis C.M."/>
            <person name="Simpson J.R."/>
            <person name="Lauterbach L."/>
            <person name="Steele A.D."/>
            <person name="Gui C."/>
            <person name="Meng S."/>
            <person name="Li G."/>
            <person name="Viehrig K."/>
            <person name="Ye F."/>
            <person name="Su P."/>
            <person name="Kiefer A.F."/>
            <person name="Nichols A."/>
            <person name="Cepeda A.J."/>
            <person name="Yan W."/>
            <person name="Fan B."/>
            <person name="Jiang Y."/>
            <person name="Adhikari A."/>
            <person name="Zheng C.-J."/>
            <person name="Schuster L."/>
            <person name="Cowan T.M."/>
            <person name="Smanski M.J."/>
            <person name="Chevrette M.G."/>
            <person name="De Carvalho L.P.S."/>
            <person name="Shen B."/>
        </authorList>
    </citation>
    <scope>NUCLEOTIDE SEQUENCE [LARGE SCALE GENOMIC DNA]</scope>
    <source>
        <strain evidence="2 3">NPDC005497</strain>
    </source>
</reference>
<protein>
    <submittedName>
        <fullName evidence="2">Phosphotransferase</fullName>
    </submittedName>
</protein>
<sequence>MERAGIDETFVRDLVRDLHPDLADFDIRPVPSGWDNQLWRLGDELAVRPPMTERAPALLRKEFRWLPELATRLPLPVPTPQRLSEPTPRFPRPWVIATWVPGKPADGAEISNVRQAASDRCGAGLQTWGRAGRRILECVFAFT</sequence>
<evidence type="ECO:0000313" key="3">
    <source>
        <dbReference type="Proteomes" id="UP001601422"/>
    </source>
</evidence>
<name>A0ABW6MMS0_9ACTN</name>
<keyword evidence="3" id="KW-1185">Reference proteome</keyword>
<proteinExistence type="predicted"/>
<dbReference type="EMBL" id="JBIAJP010000001">
    <property type="protein sequence ID" value="MFF0002334.1"/>
    <property type="molecule type" value="Genomic_DNA"/>
</dbReference>